<name>A0A173ZZB4_FLAPL</name>
<dbReference type="AlphaFoldDB" id="A0A173ZZB4"/>
<organism evidence="2 3">
    <name type="scientific">Flavonifractor plautii</name>
    <name type="common">Fusobacterium plautii</name>
    <dbReference type="NCBI Taxonomy" id="292800"/>
    <lineage>
        <taxon>Bacteria</taxon>
        <taxon>Bacillati</taxon>
        <taxon>Bacillota</taxon>
        <taxon>Clostridia</taxon>
        <taxon>Eubacteriales</taxon>
        <taxon>Oscillospiraceae</taxon>
        <taxon>Flavonifractor</taxon>
    </lineage>
</organism>
<dbReference type="EMBL" id="CYZT01000018">
    <property type="protein sequence ID" value="CUN80605.1"/>
    <property type="molecule type" value="Genomic_DNA"/>
</dbReference>
<keyword evidence="1" id="KW-1133">Transmembrane helix</keyword>
<reference evidence="2 3" key="1">
    <citation type="submission" date="2015-09" db="EMBL/GenBank/DDBJ databases">
        <authorList>
            <consortium name="Pathogen Informatics"/>
        </authorList>
    </citation>
    <scope>NUCLEOTIDE SEQUENCE [LARGE SCALE GENOMIC DNA]</scope>
    <source>
        <strain evidence="2 3">2789STDY5608854</strain>
    </source>
</reference>
<evidence type="ECO:0000313" key="2">
    <source>
        <dbReference type="EMBL" id="CUN80605.1"/>
    </source>
</evidence>
<evidence type="ECO:0000256" key="1">
    <source>
        <dbReference type="SAM" id="Phobius"/>
    </source>
</evidence>
<keyword evidence="1" id="KW-0812">Transmembrane</keyword>
<gene>
    <name evidence="2" type="ORF">ERS852411_00511</name>
</gene>
<accession>A0A173ZZB4</accession>
<evidence type="ECO:0000313" key="3">
    <source>
        <dbReference type="Proteomes" id="UP000095746"/>
    </source>
</evidence>
<keyword evidence="1" id="KW-0472">Membrane</keyword>
<feature type="transmembrane region" description="Helical" evidence="1">
    <location>
        <begin position="6"/>
        <end position="29"/>
    </location>
</feature>
<dbReference type="Proteomes" id="UP000095746">
    <property type="component" value="Unassembled WGS sequence"/>
</dbReference>
<sequence>MIAAGWLLGGQVGIGTVISAVGLGSLFNLNFKLLHFRASELRQESLLETLRNLRRPGRKAS</sequence>
<protein>
    <submittedName>
        <fullName evidence="2">Uncharacterized protein</fullName>
    </submittedName>
</protein>
<proteinExistence type="predicted"/>